<dbReference type="Proteomes" id="UP000683511">
    <property type="component" value="Chromosome"/>
</dbReference>
<evidence type="ECO:0000313" key="1">
    <source>
        <dbReference type="EMBL" id="QXE23978.1"/>
    </source>
</evidence>
<sequence>MFNKSNHNETLAKQAVVAFSLLGIVLTTTIAQASNAIVVKGTNCHPGSPVGLCCPNDGSSSGPYCPERRISL</sequence>
<dbReference type="KEGG" id="rsin:B6N60_02680"/>
<dbReference type="EMBL" id="CP021056">
    <property type="protein sequence ID" value="QXE23978.1"/>
    <property type="molecule type" value="Genomic_DNA"/>
</dbReference>
<accession>A0A975T9L7</accession>
<protein>
    <submittedName>
        <fullName evidence="1">Uncharacterized protein</fullName>
    </submittedName>
</protein>
<organism evidence="1 2">
    <name type="scientific">Richelia sinica FACHB-800</name>
    <dbReference type="NCBI Taxonomy" id="1357546"/>
    <lineage>
        <taxon>Bacteria</taxon>
        <taxon>Bacillati</taxon>
        <taxon>Cyanobacteriota</taxon>
        <taxon>Cyanophyceae</taxon>
        <taxon>Nostocales</taxon>
        <taxon>Nostocaceae</taxon>
        <taxon>Richelia</taxon>
    </lineage>
</organism>
<reference evidence="1" key="1">
    <citation type="submission" date="2017-04" db="EMBL/GenBank/DDBJ databases">
        <title>Genome deletions in a multicellular cyanobacterial endosymbiont for morphological adaptation in marine diatoms.</title>
        <authorList>
            <person name="Wang Y."/>
            <person name="Gao H."/>
            <person name="Li R."/>
            <person name="Xu X."/>
        </authorList>
    </citation>
    <scope>NUCLEOTIDE SEQUENCE</scope>
    <source>
        <strain evidence="1">FACHB 800</strain>
    </source>
</reference>
<keyword evidence="2" id="KW-1185">Reference proteome</keyword>
<proteinExistence type="predicted"/>
<dbReference type="RefSeq" id="WP_190606125.1">
    <property type="nucleotide sequence ID" value="NZ_CP021056.1"/>
</dbReference>
<evidence type="ECO:0000313" key="2">
    <source>
        <dbReference type="Proteomes" id="UP000683511"/>
    </source>
</evidence>
<name>A0A975T9L7_9NOST</name>
<dbReference type="AlphaFoldDB" id="A0A975T9L7"/>
<gene>
    <name evidence="1" type="ORF">B6N60_02680</name>
</gene>